<dbReference type="GO" id="GO:0003677">
    <property type="term" value="F:DNA binding"/>
    <property type="evidence" value="ECO:0007669"/>
    <property type="project" value="InterPro"/>
</dbReference>
<name>A0A1F8GZT5_9BACT</name>
<keyword evidence="2" id="KW-0489">Methyltransferase</keyword>
<evidence type="ECO:0000256" key="2">
    <source>
        <dbReference type="ARBA" id="ARBA00022603"/>
    </source>
</evidence>
<accession>A0A1F8GZT5</accession>
<dbReference type="AlphaFoldDB" id="A0A1F8GZT5"/>
<dbReference type="InterPro" id="IPR029063">
    <property type="entry name" value="SAM-dependent_MTases_sf"/>
</dbReference>
<reference evidence="7 8" key="1">
    <citation type="journal article" date="2016" name="Nat. Commun.">
        <title>Thousands of microbial genomes shed light on interconnected biogeochemical processes in an aquifer system.</title>
        <authorList>
            <person name="Anantharaman K."/>
            <person name="Brown C.T."/>
            <person name="Hug L.A."/>
            <person name="Sharon I."/>
            <person name="Castelle C.J."/>
            <person name="Probst A.J."/>
            <person name="Thomas B.C."/>
            <person name="Singh A."/>
            <person name="Wilkins M.J."/>
            <person name="Karaoz U."/>
            <person name="Brodie E.L."/>
            <person name="Williams K.H."/>
            <person name="Hubbard S.S."/>
            <person name="Banfield J.F."/>
        </authorList>
    </citation>
    <scope>NUCLEOTIDE SEQUENCE [LARGE SCALE GENOMIC DNA]</scope>
</reference>
<evidence type="ECO:0000256" key="1">
    <source>
        <dbReference type="ARBA" id="ARBA00006594"/>
    </source>
</evidence>
<comment type="caution">
    <text evidence="7">The sequence shown here is derived from an EMBL/GenBank/DDBJ whole genome shotgun (WGS) entry which is preliminary data.</text>
</comment>
<dbReference type="Pfam" id="PF01555">
    <property type="entry name" value="N6_N4_Mtase"/>
    <property type="match status" value="1"/>
</dbReference>
<evidence type="ECO:0000313" key="7">
    <source>
        <dbReference type="EMBL" id="OGN30801.1"/>
    </source>
</evidence>
<proteinExistence type="inferred from homology"/>
<dbReference type="GO" id="GO:0008170">
    <property type="term" value="F:N-methyltransferase activity"/>
    <property type="evidence" value="ECO:0007669"/>
    <property type="project" value="InterPro"/>
</dbReference>
<dbReference type="Gene3D" id="3.40.50.150">
    <property type="entry name" value="Vaccinia Virus protein VP39"/>
    <property type="match status" value="1"/>
</dbReference>
<protein>
    <recommendedName>
        <fullName evidence="6">DNA methylase N-4/N-6 domain-containing protein</fullName>
    </recommendedName>
</protein>
<dbReference type="InterPro" id="IPR002941">
    <property type="entry name" value="DNA_methylase_N4/N6"/>
</dbReference>
<keyword evidence="3" id="KW-0808">Transferase</keyword>
<dbReference type="Proteomes" id="UP000177111">
    <property type="component" value="Unassembled WGS sequence"/>
</dbReference>
<evidence type="ECO:0000256" key="5">
    <source>
        <dbReference type="SAM" id="MobiDB-lite"/>
    </source>
</evidence>
<dbReference type="GO" id="GO:0032259">
    <property type="term" value="P:methylation"/>
    <property type="evidence" value="ECO:0007669"/>
    <property type="project" value="UniProtKB-KW"/>
</dbReference>
<keyword evidence="4" id="KW-0949">S-adenosyl-L-methionine</keyword>
<dbReference type="PRINTS" id="PR00506">
    <property type="entry name" value="D21N6MTFRASE"/>
</dbReference>
<sequence length="644" mass="74469">MPRKRKNDNKEELKIQSQSNGDFVNPEPEEVEIPVQEEFYQMPTRFGNVPVDKAPLGWDEQRRFEKVYPRVSLPFQQIERVSFGHSELEPNKLFFGDNLHIMRLLPSKSIDLIYIDPPFFSGKNYNILYGDKNELRSFQDIWEGGMPGYLIWLNARLYEMKRLLKDTGSIYVHLDWHASHYVKVEMDKIFGYENFLNDISWCYRGYEHNKSYFNRKHDSILFYAKNIKSKSAFNYDKIREELSDVTKKKYKHKDENGFYRIRGRNIKGSPVKQQTDLTHEQEEKYSGLTYRQYLTEGTLPRDWFVLDFINQASNEKIGYPTQKPEELLEKLILAASNDGDVVADFFCGGGTTPVTAQELGRKWIASDISRIAVALTADRISVEAEENKDRKVQTTLSGISDISDFIIEHWGIYEIQKLSKMKSAQFRKFIIEAYNGRPDTTSDNIHGYKNGEPLFVGDPEPDDRISKEEVVAFAKIILTKKGIHRGTMLGWAFSPDARVVAEKLVAREGITLDFVKLNLIPVDSPEFKSHITDKHPSYVDLVSFILPPLIRFGFNKTGDLKYEFDVTESTSMNSGSKIINVQWDFDYRNRFSSTRGYSFLRGKKNESLLKVEYTFPSAGKRKIACRVQDDKGGEATLIKEIGIE</sequence>
<gene>
    <name evidence="7" type="ORF">A3I96_03140</name>
</gene>
<dbReference type="InterPro" id="IPR002052">
    <property type="entry name" value="DNA_methylase_N6_adenine_CS"/>
</dbReference>
<dbReference type="SUPFAM" id="SSF53335">
    <property type="entry name" value="S-adenosyl-L-methionine-dependent methyltransferases"/>
    <property type="match status" value="1"/>
</dbReference>
<evidence type="ECO:0000313" key="8">
    <source>
        <dbReference type="Proteomes" id="UP000177111"/>
    </source>
</evidence>
<feature type="domain" description="DNA methylase N-4/N-6" evidence="6">
    <location>
        <begin position="110"/>
        <end position="373"/>
    </location>
</feature>
<evidence type="ECO:0000256" key="4">
    <source>
        <dbReference type="ARBA" id="ARBA00022691"/>
    </source>
</evidence>
<feature type="region of interest" description="Disordered" evidence="5">
    <location>
        <begin position="1"/>
        <end position="28"/>
    </location>
</feature>
<organism evidence="7 8">
    <name type="scientific">Candidatus Yanofskybacteria bacterium RIFCSPLOWO2_02_FULL_44_18</name>
    <dbReference type="NCBI Taxonomy" id="1802705"/>
    <lineage>
        <taxon>Bacteria</taxon>
        <taxon>Candidatus Yanofskyibacteriota</taxon>
    </lineage>
</organism>
<evidence type="ECO:0000256" key="3">
    <source>
        <dbReference type="ARBA" id="ARBA00022679"/>
    </source>
</evidence>
<dbReference type="InterPro" id="IPR013783">
    <property type="entry name" value="Ig-like_fold"/>
</dbReference>
<dbReference type="Gene3D" id="2.60.40.10">
    <property type="entry name" value="Immunoglobulins"/>
    <property type="match status" value="1"/>
</dbReference>
<dbReference type="EMBL" id="MGKT01000008">
    <property type="protein sequence ID" value="OGN30801.1"/>
    <property type="molecule type" value="Genomic_DNA"/>
</dbReference>
<dbReference type="InterPro" id="IPR002295">
    <property type="entry name" value="N4/N6-MTase_EcoPI_Mod-like"/>
</dbReference>
<evidence type="ECO:0000259" key="6">
    <source>
        <dbReference type="Pfam" id="PF01555"/>
    </source>
</evidence>
<comment type="similarity">
    <text evidence="1">Belongs to the N(4)/N(6)-methyltransferase family.</text>
</comment>
<dbReference type="PROSITE" id="PS00092">
    <property type="entry name" value="N6_MTASE"/>
    <property type="match status" value="1"/>
</dbReference>